<dbReference type="AlphaFoldDB" id="A0A3A9VTE3"/>
<accession>A0A3A9VTE3</accession>
<dbReference type="EMBL" id="RBDY01000036">
    <property type="protein sequence ID" value="RKN14858.1"/>
    <property type="molecule type" value="Genomic_DNA"/>
</dbReference>
<gene>
    <name evidence="2" type="ORF">D7318_28680</name>
    <name evidence="1" type="ORF">D7319_28925</name>
</gene>
<dbReference type="EMBL" id="RBDX01000037">
    <property type="protein sequence ID" value="RKN04351.1"/>
    <property type="molecule type" value="Genomic_DNA"/>
</dbReference>
<reference evidence="3 4" key="1">
    <citation type="submission" date="2018-09" db="EMBL/GenBank/DDBJ databases">
        <title>Streptomyces sp. nov. DS1-2, an endophytic actinomycete isolated from roots of Dendrobium scabrilingue.</title>
        <authorList>
            <person name="Kuncharoen N."/>
            <person name="Kudo T."/>
            <person name="Ohkuma M."/>
            <person name="Yuki M."/>
            <person name="Tanasupawat S."/>
        </authorList>
    </citation>
    <scope>NUCLEOTIDE SEQUENCE [LARGE SCALE GENOMIC DNA]</scope>
    <source>
        <strain evidence="1 4">AZ1-7</strain>
        <strain evidence="2 3">DS1-2</strain>
    </source>
</reference>
<evidence type="ECO:0000313" key="1">
    <source>
        <dbReference type="EMBL" id="RKN04351.1"/>
    </source>
</evidence>
<name>A0A3A9VTE3_9ACTN</name>
<organism evidence="1 4">
    <name type="scientific">Streptomyces radicis</name>
    <dbReference type="NCBI Taxonomy" id="1750517"/>
    <lineage>
        <taxon>Bacteria</taxon>
        <taxon>Bacillati</taxon>
        <taxon>Actinomycetota</taxon>
        <taxon>Actinomycetes</taxon>
        <taxon>Kitasatosporales</taxon>
        <taxon>Streptomycetaceae</taxon>
        <taxon>Streptomyces</taxon>
    </lineage>
</organism>
<protein>
    <submittedName>
        <fullName evidence="1">Uncharacterized protein</fullName>
    </submittedName>
</protein>
<dbReference type="Proteomes" id="UP000275024">
    <property type="component" value="Unassembled WGS sequence"/>
</dbReference>
<evidence type="ECO:0000313" key="2">
    <source>
        <dbReference type="EMBL" id="RKN14858.1"/>
    </source>
</evidence>
<sequence length="110" mass="11538">MTAAAGGAATAAGGAAWESLMALARRVTGRAEPEPVDPADDAAVRELRARLRAHAARDAAFADDLRRWADEHRAVLTVSQSRTENVISGQAQVTNAVQADTINGNISFGR</sequence>
<evidence type="ECO:0000313" key="3">
    <source>
        <dbReference type="Proteomes" id="UP000268652"/>
    </source>
</evidence>
<dbReference type="Proteomes" id="UP000268652">
    <property type="component" value="Unassembled WGS sequence"/>
</dbReference>
<keyword evidence="3" id="KW-1185">Reference proteome</keyword>
<comment type="caution">
    <text evidence="1">The sequence shown here is derived from an EMBL/GenBank/DDBJ whole genome shotgun (WGS) entry which is preliminary data.</text>
</comment>
<proteinExistence type="predicted"/>
<evidence type="ECO:0000313" key="4">
    <source>
        <dbReference type="Proteomes" id="UP000275024"/>
    </source>
</evidence>